<dbReference type="KEGG" id="pti:PHATRDRAFT_47613"/>
<dbReference type="EMBL" id="CM000616">
    <property type="protein sequence ID" value="EEC46579.1"/>
    <property type="molecule type" value="Genomic_DNA"/>
</dbReference>
<dbReference type="PANTHER" id="PTHR13369">
    <property type="match status" value="1"/>
</dbReference>
<dbReference type="Proteomes" id="UP000000759">
    <property type="component" value="Chromosome 14"/>
</dbReference>
<dbReference type="OrthoDB" id="192115at2759"/>
<dbReference type="SUPFAM" id="SSF53335">
    <property type="entry name" value="S-adenosyl-L-methionine-dependent methyltransferases"/>
    <property type="match status" value="1"/>
</dbReference>
<reference evidence="3" key="2">
    <citation type="submission" date="2008-08" db="EMBL/GenBank/DDBJ databases">
        <authorList>
            <consortium name="Diatom Consortium"/>
            <person name="Grigoriev I."/>
            <person name="Grimwood J."/>
            <person name="Kuo A."/>
            <person name="Otillar R.P."/>
            <person name="Salamov A."/>
            <person name="Detter J.C."/>
            <person name="Lindquist E."/>
            <person name="Shapiro H."/>
            <person name="Lucas S."/>
            <person name="Glavina del Rio T."/>
            <person name="Pitluck S."/>
            <person name="Rokhsar D."/>
            <person name="Bowler C."/>
        </authorList>
    </citation>
    <scope>GENOME REANNOTATION</scope>
    <source>
        <strain evidence="3">CCAP 1055/1</strain>
    </source>
</reference>
<sequence>MPHRSDNTSLQSSWNSSSIRKLLWPSQMQSLYGSRMNGISVNQRDRSLVGGTKGWTRGYNAACLHIQDDGSYEFIGKIVRESPNGNMRRIIFLECAGTNIVLHLDAERFHGTSVWMTIKHARKLIAPGVWLSVSAALCDDDGGTGVTTKSSQKIEIVLNATRIVVESALPSSPYLARLFSFSNQELQLLFPGNVVGSVSSRLLSAVEPCDIARCEDLCKICRLQKREGNAATLFRRQELMSLCEDMRIHNCWTRSRYNAPGPTKRFAWESLHRMEQLWCCERDGSIEEHGVYMEEGHKFDSTGHSKNGQEMKYAERLVFHGIDVDPSLNIPDLSDKRRLQYSEQRKRPQVQWMLEKILALVGSDREGRIQGESTRKIHLVDIGGGRGDLSMAVAAFFCNSKSHNITDAHVTVLDVNESSLRSGEERARSAGLDSKISFVHCDISQNSQVDEFLKSDTYGLFYGLHCCGGLAEAAVEIALRAQTSFCISTCCFRSNQILACLTRRADFMFRSDANQKSLEKFRDDIRRVSVLSTGASSGGQHRAIRALNAMRRAAAEDLMASRNQVGKSLTVSQESFPVQFSVQNRVLIGRMKANGSTKEGL</sequence>
<dbReference type="AlphaFoldDB" id="B7G4A1"/>
<dbReference type="Gene3D" id="3.40.50.150">
    <property type="entry name" value="Vaccinia Virus protein VP39"/>
    <property type="match status" value="1"/>
</dbReference>
<organism evidence="2 3">
    <name type="scientific">Phaeodactylum tricornutum (strain CCAP 1055/1)</name>
    <dbReference type="NCBI Taxonomy" id="556484"/>
    <lineage>
        <taxon>Eukaryota</taxon>
        <taxon>Sar</taxon>
        <taxon>Stramenopiles</taxon>
        <taxon>Ochrophyta</taxon>
        <taxon>Bacillariophyta</taxon>
        <taxon>Bacillariophyceae</taxon>
        <taxon>Bacillariophycidae</taxon>
        <taxon>Naviculales</taxon>
        <taxon>Phaeodactylaceae</taxon>
        <taxon>Phaeodactylum</taxon>
    </lineage>
</organism>
<name>B7G4A1_PHATC</name>
<dbReference type="eggNOG" id="ENOG502SA2P">
    <property type="taxonomic scope" value="Eukaryota"/>
</dbReference>
<protein>
    <recommendedName>
        <fullName evidence="1">Methyltransferase domain-containing protein</fullName>
    </recommendedName>
</protein>
<accession>B7G4A1</accession>
<dbReference type="GO" id="GO:0005737">
    <property type="term" value="C:cytoplasm"/>
    <property type="evidence" value="ECO:0007669"/>
    <property type="project" value="TreeGrafter"/>
</dbReference>
<dbReference type="PANTHER" id="PTHR13369:SF0">
    <property type="entry name" value="GLUTATHIONE S-TRANSFERASE C-TERMINAL DOMAIN-CONTAINING PROTEIN"/>
    <property type="match status" value="1"/>
</dbReference>
<dbReference type="CDD" id="cd02440">
    <property type="entry name" value="AdoMet_MTases"/>
    <property type="match status" value="1"/>
</dbReference>
<reference evidence="2 3" key="1">
    <citation type="journal article" date="2008" name="Nature">
        <title>The Phaeodactylum genome reveals the evolutionary history of diatom genomes.</title>
        <authorList>
            <person name="Bowler C."/>
            <person name="Allen A.E."/>
            <person name="Badger J.H."/>
            <person name="Grimwood J."/>
            <person name="Jabbari K."/>
            <person name="Kuo A."/>
            <person name="Maheswari U."/>
            <person name="Martens C."/>
            <person name="Maumus F."/>
            <person name="Otillar R.P."/>
            <person name="Rayko E."/>
            <person name="Salamov A."/>
            <person name="Vandepoele K."/>
            <person name="Beszteri B."/>
            <person name="Gruber A."/>
            <person name="Heijde M."/>
            <person name="Katinka M."/>
            <person name="Mock T."/>
            <person name="Valentin K."/>
            <person name="Verret F."/>
            <person name="Berges J.A."/>
            <person name="Brownlee C."/>
            <person name="Cadoret J.P."/>
            <person name="Chiovitti A."/>
            <person name="Choi C.J."/>
            <person name="Coesel S."/>
            <person name="De Martino A."/>
            <person name="Detter J.C."/>
            <person name="Durkin C."/>
            <person name="Falciatore A."/>
            <person name="Fournet J."/>
            <person name="Haruta M."/>
            <person name="Huysman M.J."/>
            <person name="Jenkins B.D."/>
            <person name="Jiroutova K."/>
            <person name="Jorgensen R.E."/>
            <person name="Joubert Y."/>
            <person name="Kaplan A."/>
            <person name="Kroger N."/>
            <person name="Kroth P.G."/>
            <person name="La Roche J."/>
            <person name="Lindquist E."/>
            <person name="Lommer M."/>
            <person name="Martin-Jezequel V."/>
            <person name="Lopez P.J."/>
            <person name="Lucas S."/>
            <person name="Mangogna M."/>
            <person name="McGinnis K."/>
            <person name="Medlin L.K."/>
            <person name="Montsant A."/>
            <person name="Oudot-Le Secq M.P."/>
            <person name="Napoli C."/>
            <person name="Obornik M."/>
            <person name="Parker M.S."/>
            <person name="Petit J.L."/>
            <person name="Porcel B.M."/>
            <person name="Poulsen N."/>
            <person name="Robison M."/>
            <person name="Rychlewski L."/>
            <person name="Rynearson T.A."/>
            <person name="Schmutz J."/>
            <person name="Shapiro H."/>
            <person name="Siaut M."/>
            <person name="Stanley M."/>
            <person name="Sussman M.R."/>
            <person name="Taylor A.R."/>
            <person name="Vardi A."/>
            <person name="von Dassow P."/>
            <person name="Vyverman W."/>
            <person name="Willis A."/>
            <person name="Wyrwicz L.S."/>
            <person name="Rokhsar D.S."/>
            <person name="Weissenbach J."/>
            <person name="Armbrust E.V."/>
            <person name="Green B.R."/>
            <person name="Van de Peer Y."/>
            <person name="Grigoriev I.V."/>
        </authorList>
    </citation>
    <scope>NUCLEOTIDE SEQUENCE [LARGE SCALE GENOMIC DNA]</scope>
    <source>
        <strain evidence="2 3">CCAP 1055/1</strain>
    </source>
</reference>
<proteinExistence type="predicted"/>
<dbReference type="RefSeq" id="XP_002182039.1">
    <property type="nucleotide sequence ID" value="XM_002182003.1"/>
</dbReference>
<evidence type="ECO:0000259" key="1">
    <source>
        <dbReference type="Pfam" id="PF13679"/>
    </source>
</evidence>
<dbReference type="PaxDb" id="2850-Phatr47613"/>
<dbReference type="InParanoid" id="B7G4A1"/>
<dbReference type="GeneID" id="7202820"/>
<gene>
    <name evidence="2" type="ORF">PHATRDRAFT_47613</name>
</gene>
<keyword evidence="3" id="KW-1185">Reference proteome</keyword>
<feature type="domain" description="Methyltransferase" evidence="1">
    <location>
        <begin position="345"/>
        <end position="491"/>
    </location>
</feature>
<evidence type="ECO:0000313" key="3">
    <source>
        <dbReference type="Proteomes" id="UP000000759"/>
    </source>
</evidence>
<dbReference type="Pfam" id="PF13679">
    <property type="entry name" value="Methyltransf_32"/>
    <property type="match status" value="1"/>
</dbReference>
<dbReference type="InterPro" id="IPR025714">
    <property type="entry name" value="Methyltranfer_dom"/>
</dbReference>
<dbReference type="InterPro" id="IPR029063">
    <property type="entry name" value="SAM-dependent_MTases_sf"/>
</dbReference>
<evidence type="ECO:0000313" key="2">
    <source>
        <dbReference type="EMBL" id="EEC46579.1"/>
    </source>
</evidence>
<dbReference type="HOGENOM" id="CLU_454547_0_0_1"/>